<evidence type="ECO:0000256" key="5">
    <source>
        <dbReference type="ARBA" id="ARBA00022692"/>
    </source>
</evidence>
<dbReference type="PANTHER" id="PTHR30576">
    <property type="entry name" value="COLANIC BIOSYNTHESIS UDP-GLUCOSE LIPID CARRIER TRANSFERASE"/>
    <property type="match status" value="1"/>
</dbReference>
<evidence type="ECO:0000256" key="8">
    <source>
        <dbReference type="SAM" id="Phobius"/>
    </source>
</evidence>
<evidence type="ECO:0000256" key="6">
    <source>
        <dbReference type="ARBA" id="ARBA00022989"/>
    </source>
</evidence>
<evidence type="ECO:0000256" key="2">
    <source>
        <dbReference type="ARBA" id="ARBA00006464"/>
    </source>
</evidence>
<protein>
    <submittedName>
        <fullName evidence="10">Sugar transferase</fullName>
    </submittedName>
</protein>
<keyword evidence="3" id="KW-1003">Cell membrane</keyword>
<feature type="domain" description="Bacterial sugar transferase" evidence="9">
    <location>
        <begin position="20"/>
        <end position="210"/>
    </location>
</feature>
<comment type="subcellular location">
    <subcellularLocation>
        <location evidence="1">Cell membrane</location>
    </subcellularLocation>
</comment>
<sequence length="217" mass="25149">MKHLKLGIRALLRPQNQALKTILDTILVLIFAPFWLSIFALIALILKLKEPKEKIFFHQNRLGKNGSVFKCLKFRTMTSEQDFMEQFLQDNPDEAEHYAKYHKFKRDPRVNAFGAFLRASSLDELPQLFNVLKGDMSLVGPRPYMVSERHDMKGYLRLILAVKPGITGLWQINGRSETSFRTRLKMDLLYVKNWSILGDFGIIFKTIFAVTLKKGAR</sequence>
<evidence type="ECO:0000256" key="3">
    <source>
        <dbReference type="ARBA" id="ARBA00022475"/>
    </source>
</evidence>
<dbReference type="KEGG" id="cinf:CINF_1195"/>
<dbReference type="RefSeq" id="WP_178695278.1">
    <property type="nucleotide sequence ID" value="NZ_CP049075.1"/>
</dbReference>
<feature type="transmembrane region" description="Helical" evidence="8">
    <location>
        <begin position="26"/>
        <end position="46"/>
    </location>
</feature>
<dbReference type="GO" id="GO:0005886">
    <property type="term" value="C:plasma membrane"/>
    <property type="evidence" value="ECO:0007669"/>
    <property type="project" value="UniProtKB-SubCell"/>
</dbReference>
<evidence type="ECO:0000313" key="11">
    <source>
        <dbReference type="Proteomes" id="UP000509414"/>
    </source>
</evidence>
<dbReference type="PANTHER" id="PTHR30576:SF4">
    <property type="entry name" value="UNDECAPRENYL-PHOSPHATE GALACTOSE PHOSPHOTRANSFERASE"/>
    <property type="match status" value="1"/>
</dbReference>
<dbReference type="Proteomes" id="UP000509414">
    <property type="component" value="Chromosome"/>
</dbReference>
<keyword evidence="6 8" id="KW-1133">Transmembrane helix</keyword>
<keyword evidence="11" id="KW-1185">Reference proteome</keyword>
<organism evidence="10 11">
    <name type="scientific">Candidatus Campylobacter infans</name>
    <dbReference type="NCBI Taxonomy" id="2561898"/>
    <lineage>
        <taxon>Bacteria</taxon>
        <taxon>Pseudomonadati</taxon>
        <taxon>Campylobacterota</taxon>
        <taxon>Epsilonproteobacteria</taxon>
        <taxon>Campylobacterales</taxon>
        <taxon>Campylobacteraceae</taxon>
        <taxon>Campylobacter</taxon>
    </lineage>
</organism>
<name>A0A7H9CHU6_9BACT</name>
<evidence type="ECO:0000256" key="4">
    <source>
        <dbReference type="ARBA" id="ARBA00022679"/>
    </source>
</evidence>
<feature type="transmembrane region" description="Helical" evidence="8">
    <location>
        <begin position="193"/>
        <end position="212"/>
    </location>
</feature>
<gene>
    <name evidence="10" type="ORF">CINF_1195</name>
</gene>
<reference evidence="10 11" key="1">
    <citation type="submission" date="2020-02" db="EMBL/GenBank/DDBJ databases">
        <title>Complete genome sequence of the novel Campylobacter species Candidatus Campylobacter infans.</title>
        <authorList>
            <person name="Duim B."/>
            <person name="Zomer A."/>
            <person name="van der Graaf L."/>
            <person name="Wagenaar J."/>
        </authorList>
    </citation>
    <scope>NUCLEOTIDE SEQUENCE [LARGE SCALE GENOMIC DNA]</scope>
    <source>
        <strain evidence="10 11">19S00001</strain>
    </source>
</reference>
<proteinExistence type="inferred from homology"/>
<dbReference type="EMBL" id="CP049075">
    <property type="protein sequence ID" value="QLI05683.1"/>
    <property type="molecule type" value="Genomic_DNA"/>
</dbReference>
<keyword evidence="4 10" id="KW-0808">Transferase</keyword>
<keyword evidence="5 8" id="KW-0812">Transmembrane</keyword>
<dbReference type="Pfam" id="PF02397">
    <property type="entry name" value="Bac_transf"/>
    <property type="match status" value="1"/>
</dbReference>
<evidence type="ECO:0000256" key="7">
    <source>
        <dbReference type="ARBA" id="ARBA00023136"/>
    </source>
</evidence>
<evidence type="ECO:0000259" key="9">
    <source>
        <dbReference type="Pfam" id="PF02397"/>
    </source>
</evidence>
<dbReference type="InterPro" id="IPR003362">
    <property type="entry name" value="Bact_transf"/>
</dbReference>
<dbReference type="AlphaFoldDB" id="A0A7H9CHU6"/>
<evidence type="ECO:0000256" key="1">
    <source>
        <dbReference type="ARBA" id="ARBA00004236"/>
    </source>
</evidence>
<keyword evidence="7 8" id="KW-0472">Membrane</keyword>
<evidence type="ECO:0000313" key="10">
    <source>
        <dbReference type="EMBL" id="QLI05683.1"/>
    </source>
</evidence>
<comment type="similarity">
    <text evidence="2">Belongs to the bacterial sugar transferase family.</text>
</comment>
<dbReference type="GO" id="GO:0016780">
    <property type="term" value="F:phosphotransferase activity, for other substituted phosphate groups"/>
    <property type="evidence" value="ECO:0007669"/>
    <property type="project" value="TreeGrafter"/>
</dbReference>
<accession>A0A7H9CHU6</accession>